<gene>
    <name evidence="1" type="ORF">LCGC14_1939590</name>
</gene>
<sequence>MDVRSSNGLARFARICRCRGPQRAAVLPTVGPSRWPMPVDRQARFAHTASLLWVRRRRVTLRIHLSGGMLLVGGDKQKRNTFTDLSSSSRECVAGAPPRVRCTPVLIICHLCDTGLGYQSSVAPAYGSHKQHYDHSFGKLGRPQGSGHGIPACQKRTAIGNDTINLRHQAGSEYLASGTARFAHTCPCDISAGSWQPERGASSAVSA</sequence>
<dbReference type="EMBL" id="LAZR01020968">
    <property type="protein sequence ID" value="KKL86950.1"/>
    <property type="molecule type" value="Genomic_DNA"/>
</dbReference>
<dbReference type="AlphaFoldDB" id="A0A0F9HZ48"/>
<protein>
    <submittedName>
        <fullName evidence="1">Uncharacterized protein</fullName>
    </submittedName>
</protein>
<evidence type="ECO:0000313" key="1">
    <source>
        <dbReference type="EMBL" id="KKL86950.1"/>
    </source>
</evidence>
<proteinExistence type="predicted"/>
<reference evidence="1" key="1">
    <citation type="journal article" date="2015" name="Nature">
        <title>Complex archaea that bridge the gap between prokaryotes and eukaryotes.</title>
        <authorList>
            <person name="Spang A."/>
            <person name="Saw J.H."/>
            <person name="Jorgensen S.L."/>
            <person name="Zaremba-Niedzwiedzka K."/>
            <person name="Martijn J."/>
            <person name="Lind A.E."/>
            <person name="van Eijk R."/>
            <person name="Schleper C."/>
            <person name="Guy L."/>
            <person name="Ettema T.J."/>
        </authorList>
    </citation>
    <scope>NUCLEOTIDE SEQUENCE</scope>
</reference>
<organism evidence="1">
    <name type="scientific">marine sediment metagenome</name>
    <dbReference type="NCBI Taxonomy" id="412755"/>
    <lineage>
        <taxon>unclassified sequences</taxon>
        <taxon>metagenomes</taxon>
        <taxon>ecological metagenomes</taxon>
    </lineage>
</organism>
<accession>A0A0F9HZ48</accession>
<name>A0A0F9HZ48_9ZZZZ</name>
<comment type="caution">
    <text evidence="1">The sequence shown here is derived from an EMBL/GenBank/DDBJ whole genome shotgun (WGS) entry which is preliminary data.</text>
</comment>